<gene>
    <name evidence="4" type="ORF">IQ37_07725</name>
</gene>
<comment type="similarity">
    <text evidence="1">Belongs to the NAD(P)H dehydrogenase (quinone) family.</text>
</comment>
<dbReference type="GO" id="GO:0005829">
    <property type="term" value="C:cytosol"/>
    <property type="evidence" value="ECO:0007669"/>
    <property type="project" value="TreeGrafter"/>
</dbReference>
<dbReference type="eggNOG" id="COG2249">
    <property type="taxonomic scope" value="Bacteria"/>
</dbReference>
<keyword evidence="2" id="KW-0560">Oxidoreductase</keyword>
<dbReference type="Gene3D" id="3.40.50.360">
    <property type="match status" value="1"/>
</dbReference>
<dbReference type="STRING" id="558152.IQ37_07725"/>
<evidence type="ECO:0000256" key="2">
    <source>
        <dbReference type="ARBA" id="ARBA00023002"/>
    </source>
</evidence>
<dbReference type="OrthoDB" id="652200at2"/>
<keyword evidence="5" id="KW-1185">Reference proteome</keyword>
<comment type="caution">
    <text evidence="4">The sequence shown here is derived from an EMBL/GenBank/DDBJ whole genome shotgun (WGS) entry which is preliminary data.</text>
</comment>
<dbReference type="InterPro" id="IPR051545">
    <property type="entry name" value="NAD(P)H_dehydrogenase_qn"/>
</dbReference>
<evidence type="ECO:0000256" key="1">
    <source>
        <dbReference type="ARBA" id="ARBA00006252"/>
    </source>
</evidence>
<dbReference type="GO" id="GO:0003955">
    <property type="term" value="F:NAD(P)H dehydrogenase (quinone) activity"/>
    <property type="evidence" value="ECO:0007669"/>
    <property type="project" value="TreeGrafter"/>
</dbReference>
<dbReference type="EMBL" id="JPRJ01000010">
    <property type="protein sequence ID" value="KFF29022.1"/>
    <property type="molecule type" value="Genomic_DNA"/>
</dbReference>
<dbReference type="InterPro" id="IPR029039">
    <property type="entry name" value="Flavoprotein-like_sf"/>
</dbReference>
<feature type="domain" description="Flavodoxin-like fold" evidence="3">
    <location>
        <begin position="4"/>
        <end position="186"/>
    </location>
</feature>
<dbReference type="PANTHER" id="PTHR10204:SF34">
    <property type="entry name" value="NAD(P)H DEHYDROGENASE [QUINONE] 1 ISOFORM 1"/>
    <property type="match status" value="1"/>
</dbReference>
<protein>
    <recommendedName>
        <fullName evidence="3">Flavodoxin-like fold domain-containing protein</fullName>
    </recommendedName>
</protein>
<dbReference type="RefSeq" id="WP_034683574.1">
    <property type="nucleotide sequence ID" value="NZ_CP023049.2"/>
</dbReference>
<evidence type="ECO:0000259" key="3">
    <source>
        <dbReference type="Pfam" id="PF02525"/>
    </source>
</evidence>
<evidence type="ECO:0000313" key="4">
    <source>
        <dbReference type="EMBL" id="KFF29022.1"/>
    </source>
</evidence>
<dbReference type="Pfam" id="PF02525">
    <property type="entry name" value="Flavodoxin_2"/>
    <property type="match status" value="1"/>
</dbReference>
<accession>A0A086BJA8</accession>
<name>A0A086BJA8_9FLAO</name>
<organism evidence="4 5">
    <name type="scientific">Chryseobacterium piperi</name>
    <dbReference type="NCBI Taxonomy" id="558152"/>
    <lineage>
        <taxon>Bacteria</taxon>
        <taxon>Pseudomonadati</taxon>
        <taxon>Bacteroidota</taxon>
        <taxon>Flavobacteriia</taxon>
        <taxon>Flavobacteriales</taxon>
        <taxon>Weeksellaceae</taxon>
        <taxon>Chryseobacterium group</taxon>
        <taxon>Chryseobacterium</taxon>
    </lineage>
</organism>
<evidence type="ECO:0000313" key="5">
    <source>
        <dbReference type="Proteomes" id="UP000028709"/>
    </source>
</evidence>
<sequence>METKKVLVINGHPDKISFNEEIAQAYLKELADLGTEATYLPLRDLKFDPVLRNGYRLISELEPDLKNAVELIKKSTHIVWIHPLWWFGMPALLKGFIDRVFLPDIAFSFNKETGEEKPLLGGRSARIISTGDAGKDLYEKVFNNSAITQLKLGILEFSGFDPVSVNYIAPIYLKTREELDVYLDEIRAAAKEDFKLIS</sequence>
<dbReference type="KEGG" id="cpip:CJF12_08500"/>
<dbReference type="Proteomes" id="UP000028709">
    <property type="component" value="Unassembled WGS sequence"/>
</dbReference>
<dbReference type="InterPro" id="IPR003680">
    <property type="entry name" value="Flavodoxin_fold"/>
</dbReference>
<proteinExistence type="inferred from homology"/>
<reference evidence="4 5" key="1">
    <citation type="submission" date="2014-07" db="EMBL/GenBank/DDBJ databases">
        <title>Genome of Chryseobacterium piperi CTM.</title>
        <authorList>
            <person name="Pipes S.E."/>
            <person name="Stropko S.J."/>
            <person name="Newman J.D."/>
        </authorList>
    </citation>
    <scope>NUCLEOTIDE SEQUENCE [LARGE SCALE GENOMIC DNA]</scope>
    <source>
        <strain evidence="4 5">CTM</strain>
    </source>
</reference>
<dbReference type="AlphaFoldDB" id="A0A086BJA8"/>
<dbReference type="PANTHER" id="PTHR10204">
    <property type="entry name" value="NAD P H OXIDOREDUCTASE-RELATED"/>
    <property type="match status" value="1"/>
</dbReference>
<dbReference type="SUPFAM" id="SSF52218">
    <property type="entry name" value="Flavoproteins"/>
    <property type="match status" value="1"/>
</dbReference>